<evidence type="ECO:0000256" key="1">
    <source>
        <dbReference type="ARBA" id="ARBA00010169"/>
    </source>
</evidence>
<dbReference type="Gene3D" id="3.30.70.120">
    <property type="match status" value="1"/>
</dbReference>
<accession>A0A2T0U4M7</accession>
<dbReference type="Proteomes" id="UP000237822">
    <property type="component" value="Unassembled WGS sequence"/>
</dbReference>
<dbReference type="EMBL" id="PVTI01000031">
    <property type="protein sequence ID" value="PRY52885.1"/>
    <property type="molecule type" value="Genomic_DNA"/>
</dbReference>
<dbReference type="GO" id="GO:0005507">
    <property type="term" value="F:copper ion binding"/>
    <property type="evidence" value="ECO:0007669"/>
    <property type="project" value="TreeGrafter"/>
</dbReference>
<protein>
    <submittedName>
        <fullName evidence="3">Divalent cation tolerance protein</fullName>
    </submittedName>
</protein>
<reference evidence="3 4" key="1">
    <citation type="submission" date="2018-03" db="EMBL/GenBank/DDBJ databases">
        <title>Genomic Encyclopedia of Archaeal and Bacterial Type Strains, Phase II (KMG-II): from individual species to whole genera.</title>
        <authorList>
            <person name="Goeker M."/>
        </authorList>
    </citation>
    <scope>NUCLEOTIDE SEQUENCE [LARGE SCALE GENOMIC DNA]</scope>
    <source>
        <strain evidence="3 4">ATCC BAA-1496</strain>
    </source>
</reference>
<evidence type="ECO:0000256" key="2">
    <source>
        <dbReference type="SAM" id="MobiDB-lite"/>
    </source>
</evidence>
<dbReference type="AlphaFoldDB" id="A0A2T0U4M7"/>
<dbReference type="RefSeq" id="WP_218279288.1">
    <property type="nucleotide sequence ID" value="NZ_PVTI01000031.1"/>
</dbReference>
<sequence length="130" mass="14128">MSAPVPGHDLLEVRISAPAEHAQRLARLLVEERLAACAQVLPNMTSTFRWDGQVATELEQLILAKTHRSRFAAILERVGAEHPYDVPEILAVPIVDVSESYAAWLATEVGAATDPTDPTDTRDTTGRGDT</sequence>
<gene>
    <name evidence="3" type="ORF">BCF74_13126</name>
</gene>
<organism evidence="3 4">
    <name type="scientific">Knoellia remsis</name>
    <dbReference type="NCBI Taxonomy" id="407159"/>
    <lineage>
        <taxon>Bacteria</taxon>
        <taxon>Bacillati</taxon>
        <taxon>Actinomycetota</taxon>
        <taxon>Actinomycetes</taxon>
        <taxon>Micrococcales</taxon>
        <taxon>Intrasporangiaceae</taxon>
        <taxon>Knoellia</taxon>
    </lineage>
</organism>
<proteinExistence type="inferred from homology"/>
<comment type="similarity">
    <text evidence="1">Belongs to the CutA family.</text>
</comment>
<dbReference type="GO" id="GO:0010038">
    <property type="term" value="P:response to metal ion"/>
    <property type="evidence" value="ECO:0007669"/>
    <property type="project" value="InterPro"/>
</dbReference>
<evidence type="ECO:0000313" key="3">
    <source>
        <dbReference type="EMBL" id="PRY52885.1"/>
    </source>
</evidence>
<name>A0A2T0U4M7_9MICO</name>
<feature type="region of interest" description="Disordered" evidence="2">
    <location>
        <begin position="111"/>
        <end position="130"/>
    </location>
</feature>
<keyword evidence="4" id="KW-1185">Reference proteome</keyword>
<dbReference type="Pfam" id="PF03091">
    <property type="entry name" value="CutA1"/>
    <property type="match status" value="1"/>
</dbReference>
<feature type="compositionally biased region" description="Basic and acidic residues" evidence="2">
    <location>
        <begin position="119"/>
        <end position="130"/>
    </location>
</feature>
<dbReference type="InterPro" id="IPR004323">
    <property type="entry name" value="Ion_tolerance_CutA"/>
</dbReference>
<dbReference type="PANTHER" id="PTHR23419:SF8">
    <property type="entry name" value="FI09726P"/>
    <property type="match status" value="1"/>
</dbReference>
<evidence type="ECO:0000313" key="4">
    <source>
        <dbReference type="Proteomes" id="UP000237822"/>
    </source>
</evidence>
<dbReference type="PANTHER" id="PTHR23419">
    <property type="entry name" value="DIVALENT CATION TOLERANCE CUTA-RELATED"/>
    <property type="match status" value="1"/>
</dbReference>
<dbReference type="InterPro" id="IPR015867">
    <property type="entry name" value="N-reg_PII/ATP_PRibTrfase_C"/>
</dbReference>
<dbReference type="InterPro" id="IPR011322">
    <property type="entry name" value="N-reg_PII-like_a/b"/>
</dbReference>
<comment type="caution">
    <text evidence="3">The sequence shown here is derived from an EMBL/GenBank/DDBJ whole genome shotgun (WGS) entry which is preliminary data.</text>
</comment>
<dbReference type="SUPFAM" id="SSF54913">
    <property type="entry name" value="GlnB-like"/>
    <property type="match status" value="1"/>
</dbReference>